<gene>
    <name evidence="2" type="ORF">PSON_ATCC_30995.1.T0090390</name>
</gene>
<sequence>MNQESITNTIVFSTGAMVIDFTNLNAEEIFNLIYIQREKVETAVLNRLIQEYLEQKEELHKLKQNIQLEQQKFQIYNIENIDPSLDNQNSTTSLKKNLYQIRNHTSQTYNKTQGSNENLIFPKHRKRIQTQKGKTKEKVQKKNLDKLQNQSQIQTIFQNRVNLNEQLNQRQNQSISQFKNLQKLVEDQIQNLKPTLRSENIYGYPEIDQQDILQYRLDINNIKNAACVVHSQWQEFVEYIKSQYKSVQYKQP</sequence>
<keyword evidence="3" id="KW-1185">Reference proteome</keyword>
<protein>
    <submittedName>
        <fullName evidence="2">Uncharacterized protein</fullName>
    </submittedName>
</protein>
<proteinExistence type="predicted"/>
<evidence type="ECO:0000313" key="2">
    <source>
        <dbReference type="EMBL" id="CAD8055727.1"/>
    </source>
</evidence>
<evidence type="ECO:0000313" key="3">
    <source>
        <dbReference type="Proteomes" id="UP000692954"/>
    </source>
</evidence>
<dbReference type="Proteomes" id="UP000692954">
    <property type="component" value="Unassembled WGS sequence"/>
</dbReference>
<dbReference type="EMBL" id="CAJJDN010000009">
    <property type="protein sequence ID" value="CAD8055727.1"/>
    <property type="molecule type" value="Genomic_DNA"/>
</dbReference>
<feature type="coiled-coil region" evidence="1">
    <location>
        <begin position="45"/>
        <end position="79"/>
    </location>
</feature>
<evidence type="ECO:0000256" key="1">
    <source>
        <dbReference type="SAM" id="Coils"/>
    </source>
</evidence>
<name>A0A8S1KLQ9_9CILI</name>
<comment type="caution">
    <text evidence="2">The sequence shown here is derived from an EMBL/GenBank/DDBJ whole genome shotgun (WGS) entry which is preliminary data.</text>
</comment>
<dbReference type="AlphaFoldDB" id="A0A8S1KLQ9"/>
<keyword evidence="1" id="KW-0175">Coiled coil</keyword>
<accession>A0A8S1KLQ9</accession>
<reference evidence="2" key="1">
    <citation type="submission" date="2021-01" db="EMBL/GenBank/DDBJ databases">
        <authorList>
            <consortium name="Genoscope - CEA"/>
            <person name="William W."/>
        </authorList>
    </citation>
    <scope>NUCLEOTIDE SEQUENCE</scope>
</reference>
<organism evidence="2 3">
    <name type="scientific">Paramecium sonneborni</name>
    <dbReference type="NCBI Taxonomy" id="65129"/>
    <lineage>
        <taxon>Eukaryota</taxon>
        <taxon>Sar</taxon>
        <taxon>Alveolata</taxon>
        <taxon>Ciliophora</taxon>
        <taxon>Intramacronucleata</taxon>
        <taxon>Oligohymenophorea</taxon>
        <taxon>Peniculida</taxon>
        <taxon>Parameciidae</taxon>
        <taxon>Paramecium</taxon>
    </lineage>
</organism>